<sequence>MPEHSAEAAEAPVLSAVDVTKHFEVRDGLGRHSTVRAVEDVTLHLRRGRVTALVGESGSGKTTLARLLAQFYPCTQGEVRLHGEPVSGADHAFRGAVQLVFQDPFSSLNPCARSATPSAGR</sequence>
<dbReference type="Pfam" id="PF00005">
    <property type="entry name" value="ABC_tran"/>
    <property type="match status" value="1"/>
</dbReference>
<keyword evidence="2" id="KW-0813">Transport</keyword>
<dbReference type="PANTHER" id="PTHR43776:SF7">
    <property type="entry name" value="D,D-DIPEPTIDE TRANSPORT ATP-BINDING PROTEIN DDPF-RELATED"/>
    <property type="match status" value="1"/>
</dbReference>
<dbReference type="InterPro" id="IPR003439">
    <property type="entry name" value="ABC_transporter-like_ATP-bd"/>
</dbReference>
<accession>A0ABY3WJ63</accession>
<evidence type="ECO:0000256" key="4">
    <source>
        <dbReference type="ARBA" id="ARBA00022840"/>
    </source>
</evidence>
<reference evidence="6 7" key="1">
    <citation type="submission" date="2021-03" db="EMBL/GenBank/DDBJ databases">
        <title>Complete genome of Streptomyces formicae strain 1H-GS9 (DSM 100524).</title>
        <authorList>
            <person name="Atanasov K.E."/>
            <person name="Altabella T."/>
            <person name="Ferrer A."/>
        </authorList>
    </citation>
    <scope>NUCLEOTIDE SEQUENCE [LARGE SCALE GENOMIC DNA]</scope>
    <source>
        <strain evidence="6 7">1H-GS9</strain>
    </source>
</reference>
<name>A0ABY3WJ63_9ACTN</name>
<evidence type="ECO:0000256" key="2">
    <source>
        <dbReference type="ARBA" id="ARBA00022448"/>
    </source>
</evidence>
<dbReference type="Proteomes" id="UP000828924">
    <property type="component" value="Chromosome"/>
</dbReference>
<comment type="similarity">
    <text evidence="1">Belongs to the ABC transporter superfamily.</text>
</comment>
<dbReference type="InterPro" id="IPR050319">
    <property type="entry name" value="ABC_transp_ATP-bind"/>
</dbReference>
<dbReference type="EMBL" id="CP071872">
    <property type="protein sequence ID" value="UNM12618.1"/>
    <property type="molecule type" value="Genomic_DNA"/>
</dbReference>
<dbReference type="GO" id="GO:0005524">
    <property type="term" value="F:ATP binding"/>
    <property type="evidence" value="ECO:0007669"/>
    <property type="project" value="UniProtKB-KW"/>
</dbReference>
<dbReference type="PANTHER" id="PTHR43776">
    <property type="entry name" value="TRANSPORT ATP-BINDING PROTEIN"/>
    <property type="match status" value="1"/>
</dbReference>
<evidence type="ECO:0000313" key="7">
    <source>
        <dbReference type="Proteomes" id="UP000828924"/>
    </source>
</evidence>
<evidence type="ECO:0000259" key="5">
    <source>
        <dbReference type="Pfam" id="PF00005"/>
    </source>
</evidence>
<feature type="domain" description="ABC transporter" evidence="5">
    <location>
        <begin position="39"/>
        <end position="108"/>
    </location>
</feature>
<keyword evidence="3" id="KW-0547">Nucleotide-binding</keyword>
<evidence type="ECO:0000256" key="1">
    <source>
        <dbReference type="ARBA" id="ARBA00005417"/>
    </source>
</evidence>
<gene>
    <name evidence="6" type="ORF">J4032_14760</name>
</gene>
<evidence type="ECO:0000256" key="3">
    <source>
        <dbReference type="ARBA" id="ARBA00022741"/>
    </source>
</evidence>
<keyword evidence="7" id="KW-1185">Reference proteome</keyword>
<protein>
    <submittedName>
        <fullName evidence="6">ATP-binding cassette domain-containing protein</fullName>
    </submittedName>
</protein>
<evidence type="ECO:0000313" key="6">
    <source>
        <dbReference type="EMBL" id="UNM12618.1"/>
    </source>
</evidence>
<dbReference type="Gene3D" id="3.40.50.300">
    <property type="entry name" value="P-loop containing nucleotide triphosphate hydrolases"/>
    <property type="match status" value="1"/>
</dbReference>
<dbReference type="InterPro" id="IPR027417">
    <property type="entry name" value="P-loop_NTPase"/>
</dbReference>
<dbReference type="SUPFAM" id="SSF52540">
    <property type="entry name" value="P-loop containing nucleoside triphosphate hydrolases"/>
    <property type="match status" value="1"/>
</dbReference>
<proteinExistence type="inferred from homology"/>
<organism evidence="6 7">
    <name type="scientific">Streptomyces formicae</name>
    <dbReference type="NCBI Taxonomy" id="1616117"/>
    <lineage>
        <taxon>Bacteria</taxon>
        <taxon>Bacillati</taxon>
        <taxon>Actinomycetota</taxon>
        <taxon>Actinomycetes</taxon>
        <taxon>Kitasatosporales</taxon>
        <taxon>Streptomycetaceae</taxon>
        <taxon>Streptomyces</taxon>
    </lineage>
</organism>
<keyword evidence="4 6" id="KW-0067">ATP-binding</keyword>